<dbReference type="Gene3D" id="2.60.120.200">
    <property type="match status" value="1"/>
</dbReference>
<reference evidence="1" key="1">
    <citation type="journal article" date="2015" name="Nature">
        <title>Complex archaea that bridge the gap between prokaryotes and eukaryotes.</title>
        <authorList>
            <person name="Spang A."/>
            <person name="Saw J.H."/>
            <person name="Jorgensen S.L."/>
            <person name="Zaremba-Niedzwiedzka K."/>
            <person name="Martijn J."/>
            <person name="Lind A.E."/>
            <person name="van Eijk R."/>
            <person name="Schleper C."/>
            <person name="Guy L."/>
            <person name="Ettema T.J."/>
        </authorList>
    </citation>
    <scope>NUCLEOTIDE SEQUENCE</scope>
</reference>
<comment type="caution">
    <text evidence="1">The sequence shown here is derived from an EMBL/GenBank/DDBJ whole genome shotgun (WGS) entry which is preliminary data.</text>
</comment>
<dbReference type="AlphaFoldDB" id="A0A0F9VHB5"/>
<proteinExistence type="predicted"/>
<protein>
    <recommendedName>
        <fullName evidence="2">GH16 domain-containing protein</fullName>
    </recommendedName>
</protein>
<sequence length="252" mass="26765">MATIQSGTGRIELFEDFLGAEWIVAETAASGDLGPFRVIGDGGEQSDSGIIVDEALVPLSGVGIYTTSGDDNHAIGLSTSLCFEIGKMGTLVAECRVQFADVLTKGFAFGLTNENADTVSIEDDIISISTNTFTISADDFVGFYFDAEATSYATSWHGVYKGGTRTAPTLGVSVDFPNNLIVNGEWQILRFEIDTNGTARWYIDGTLLQTITGAASTTEDLAVVALLGDHAGGAEVCYVDYLHVSANRDWTV</sequence>
<name>A0A0F9VHB5_9ZZZZ</name>
<organism evidence="1">
    <name type="scientific">marine sediment metagenome</name>
    <dbReference type="NCBI Taxonomy" id="412755"/>
    <lineage>
        <taxon>unclassified sequences</taxon>
        <taxon>metagenomes</taxon>
        <taxon>ecological metagenomes</taxon>
    </lineage>
</organism>
<accession>A0A0F9VHB5</accession>
<gene>
    <name evidence="1" type="ORF">LCGC14_0406000</name>
</gene>
<evidence type="ECO:0008006" key="2">
    <source>
        <dbReference type="Google" id="ProtNLM"/>
    </source>
</evidence>
<dbReference type="EMBL" id="LAZR01000353">
    <property type="protein sequence ID" value="KKN72896.1"/>
    <property type="molecule type" value="Genomic_DNA"/>
</dbReference>
<evidence type="ECO:0000313" key="1">
    <source>
        <dbReference type="EMBL" id="KKN72896.1"/>
    </source>
</evidence>